<dbReference type="GO" id="GO:0030150">
    <property type="term" value="P:protein import into mitochondrial matrix"/>
    <property type="evidence" value="ECO:0007669"/>
    <property type="project" value="EnsemblFungi"/>
</dbReference>
<evidence type="ECO:0000256" key="4">
    <source>
        <dbReference type="ARBA" id="ARBA00022741"/>
    </source>
</evidence>
<dbReference type="PIRSF" id="PIRSF037871">
    <property type="entry name" value="TIM44"/>
    <property type="match status" value="1"/>
</dbReference>
<accession>W6MR69</accession>
<comment type="similarity">
    <text evidence="2 13">Belongs to the Tim44 family.</text>
</comment>
<organism evidence="16 17">
    <name type="scientific">Kuraishia capsulata CBS 1993</name>
    <dbReference type="NCBI Taxonomy" id="1382522"/>
    <lineage>
        <taxon>Eukaryota</taxon>
        <taxon>Fungi</taxon>
        <taxon>Dikarya</taxon>
        <taxon>Ascomycota</taxon>
        <taxon>Saccharomycotina</taxon>
        <taxon>Pichiomycetes</taxon>
        <taxon>Pichiales</taxon>
        <taxon>Pichiaceae</taxon>
        <taxon>Kuraishia</taxon>
    </lineage>
</organism>
<dbReference type="GO" id="GO:0030674">
    <property type="term" value="F:protein-macromolecule adaptor activity"/>
    <property type="evidence" value="ECO:0007669"/>
    <property type="project" value="EnsemblFungi"/>
</dbReference>
<evidence type="ECO:0000256" key="6">
    <source>
        <dbReference type="ARBA" id="ARBA00022840"/>
    </source>
</evidence>
<evidence type="ECO:0000256" key="10">
    <source>
        <dbReference type="ARBA" id="ARBA00023128"/>
    </source>
</evidence>
<dbReference type="Pfam" id="PF04280">
    <property type="entry name" value="Tim44"/>
    <property type="match status" value="1"/>
</dbReference>
<reference evidence="16" key="1">
    <citation type="submission" date="2013-12" db="EMBL/GenBank/DDBJ databases">
        <authorList>
            <person name="Genoscope - CEA"/>
        </authorList>
    </citation>
    <scope>NUCLEOTIDE SEQUENCE</scope>
    <source>
        <strain evidence="16">CBS 1993</strain>
    </source>
</reference>
<dbReference type="InterPro" id="IPR017303">
    <property type="entry name" value="Tim44"/>
</dbReference>
<dbReference type="SUPFAM" id="SSF54427">
    <property type="entry name" value="NTF2-like"/>
    <property type="match status" value="1"/>
</dbReference>
<evidence type="ECO:0000313" key="17">
    <source>
        <dbReference type="Proteomes" id="UP000019384"/>
    </source>
</evidence>
<dbReference type="Gene3D" id="3.10.450.240">
    <property type="match status" value="1"/>
</dbReference>
<dbReference type="STRING" id="1382522.W6MR69"/>
<keyword evidence="8" id="KW-0809">Transit peptide</keyword>
<feature type="compositionally biased region" description="Polar residues" evidence="14">
    <location>
        <begin position="190"/>
        <end position="199"/>
    </location>
</feature>
<keyword evidence="9 13" id="KW-0811">Translocation</keyword>
<gene>
    <name evidence="16" type="ORF">KUCA_T00005204001</name>
</gene>
<dbReference type="GO" id="GO:0051087">
    <property type="term" value="F:protein-folding chaperone binding"/>
    <property type="evidence" value="ECO:0007669"/>
    <property type="project" value="EnsemblFungi"/>
</dbReference>
<comment type="function">
    <text evidence="13">Essential component of the PAM complex, a complex required for the translocation of transit peptide-containing proteins from the inner membrane into the mitochondrial matrix in an ATP-dependent manner.</text>
</comment>
<evidence type="ECO:0000256" key="7">
    <source>
        <dbReference type="ARBA" id="ARBA00022927"/>
    </source>
</evidence>
<dbReference type="FunFam" id="3.10.450.240:FF:000002">
    <property type="entry name" value="Mitochondrial import inner membrane translocase subunit TIM44"/>
    <property type="match status" value="1"/>
</dbReference>
<dbReference type="RefSeq" id="XP_022461204.1">
    <property type="nucleotide sequence ID" value="XM_022600377.1"/>
</dbReference>
<keyword evidence="10 13" id="KW-0496">Mitochondrion</keyword>
<dbReference type="GO" id="GO:0001405">
    <property type="term" value="C:PAM complex, Tim23 associated import motor"/>
    <property type="evidence" value="ECO:0007669"/>
    <property type="project" value="EnsemblFungi"/>
</dbReference>
<evidence type="ECO:0000256" key="9">
    <source>
        <dbReference type="ARBA" id="ARBA00023010"/>
    </source>
</evidence>
<dbReference type="HOGENOM" id="CLU_020932_2_0_1"/>
<dbReference type="OrthoDB" id="10265990at2759"/>
<evidence type="ECO:0000256" key="2">
    <source>
        <dbReference type="ARBA" id="ARBA00009597"/>
    </source>
</evidence>
<keyword evidence="11 13" id="KW-0472">Membrane</keyword>
<keyword evidence="6" id="KW-0067">ATP-binding</keyword>
<keyword evidence="7 13" id="KW-0653">Protein transport</keyword>
<sequence>MLRSQILLVPRSLAVQAVSRRALHSSAYSMAGNNGQKSPLEVFYDTFKNEWNKSSELKENVKALQSATDKMADSEAFHKAKEAYEAAQKRRGAASEAVKKTAEVVGDAAVKAWDSPVGKVARTTVRTTAEVVDKAIDPVRKTKVYKDVSEVIDDGSSFYGGYETKDKRHQRREQELSSGKRPKVVKSNEDSGTALVTTNHKSSDSKVKFSFFKPESAVGKVLAVLKEKWDESDNGFIAFLRTVFEKIAGFFDETEAGKVVRAFKEIDPSFNTESFTKELREYIVPEVVDAFIQGDEKTLKNWLSEAPYNIIAAQQKQLRDQGLFSDGKILDIRNVDIAASKILSPNNIPVMVVGCRVQEINIFRSIKTGEIAAGTQENIMLSTYALVLTRIPEDVDNKITDGWKILEFVRGSSREYT</sequence>
<keyword evidence="5 13" id="KW-0999">Mitochondrion inner membrane</keyword>
<dbReference type="InterPro" id="IPR007379">
    <property type="entry name" value="Tim44-like_dom"/>
</dbReference>
<evidence type="ECO:0000256" key="5">
    <source>
        <dbReference type="ARBA" id="ARBA00022792"/>
    </source>
</evidence>
<evidence type="ECO:0000256" key="13">
    <source>
        <dbReference type="PIRNR" id="PIRNR037871"/>
    </source>
</evidence>
<evidence type="ECO:0000259" key="15">
    <source>
        <dbReference type="SMART" id="SM00978"/>
    </source>
</evidence>
<protein>
    <recommendedName>
        <fullName evidence="12 13">Mitochondrial import inner membrane translocase subunit TIM44</fullName>
    </recommendedName>
</protein>
<keyword evidence="4" id="KW-0547">Nucleotide-binding</keyword>
<reference evidence="16" key="2">
    <citation type="submission" date="2014-02" db="EMBL/GenBank/DDBJ databases">
        <title>Complete DNA sequence of /Kuraishia capsulata/ illustrates novel genomic features among budding yeasts (/Saccharomycotina/).</title>
        <authorList>
            <person name="Morales L."/>
            <person name="Noel B."/>
            <person name="Porcel B."/>
            <person name="Marcet-Houben M."/>
            <person name="Hullo M-F."/>
            <person name="Sacerdot C."/>
            <person name="Tekaia F."/>
            <person name="Leh-Louis V."/>
            <person name="Despons L."/>
            <person name="Khanna V."/>
            <person name="Aury J-M."/>
            <person name="Barbe V."/>
            <person name="Couloux A."/>
            <person name="Labadie K."/>
            <person name="Pelletier E."/>
            <person name="Souciet J-L."/>
            <person name="Boekhout T."/>
            <person name="Gabaldon T."/>
            <person name="Wincker P."/>
            <person name="Dujon B."/>
        </authorList>
    </citation>
    <scope>NUCLEOTIDE SEQUENCE</scope>
    <source>
        <strain evidence="16">CBS 1993</strain>
    </source>
</reference>
<dbReference type="GO" id="GO:0031314">
    <property type="term" value="C:extrinsic component of mitochondrial inner membrane"/>
    <property type="evidence" value="ECO:0007669"/>
    <property type="project" value="EnsemblFungi"/>
</dbReference>
<name>W6MR69_9ASCO</name>
<evidence type="ECO:0000256" key="12">
    <source>
        <dbReference type="ARBA" id="ARBA00074309"/>
    </source>
</evidence>
<comment type="subcellular location">
    <subcellularLocation>
        <location evidence="1">Mitochondrion inner membrane</location>
        <topology evidence="1">Peripheral membrane protein</topology>
    </subcellularLocation>
</comment>
<evidence type="ECO:0000256" key="1">
    <source>
        <dbReference type="ARBA" id="ARBA00004637"/>
    </source>
</evidence>
<dbReference type="Proteomes" id="UP000019384">
    <property type="component" value="Unassembled WGS sequence"/>
</dbReference>
<dbReference type="InterPro" id="IPR039544">
    <property type="entry name" value="Tim44-like"/>
</dbReference>
<dbReference type="AlphaFoldDB" id="W6MR69"/>
<keyword evidence="17" id="KW-1185">Reference proteome</keyword>
<dbReference type="SMART" id="SM00978">
    <property type="entry name" value="Tim44"/>
    <property type="match status" value="1"/>
</dbReference>
<evidence type="ECO:0000313" key="16">
    <source>
        <dbReference type="EMBL" id="CDK29216.1"/>
    </source>
</evidence>
<keyword evidence="3 13" id="KW-0813">Transport</keyword>
<proteinExistence type="inferred from homology"/>
<evidence type="ECO:0000256" key="14">
    <source>
        <dbReference type="SAM" id="MobiDB-lite"/>
    </source>
</evidence>
<dbReference type="EMBL" id="HG793130">
    <property type="protein sequence ID" value="CDK29216.1"/>
    <property type="molecule type" value="Genomic_DNA"/>
</dbReference>
<dbReference type="PANTHER" id="PTHR10721">
    <property type="entry name" value="MITOCHONDRIAL IMPORT INNER MEMBRANE TRANSLOCASE SUBUNIT TIM44"/>
    <property type="match status" value="1"/>
</dbReference>
<evidence type="ECO:0000256" key="3">
    <source>
        <dbReference type="ARBA" id="ARBA00022448"/>
    </source>
</evidence>
<feature type="region of interest" description="Disordered" evidence="14">
    <location>
        <begin position="162"/>
        <end position="199"/>
    </location>
</feature>
<dbReference type="PANTHER" id="PTHR10721:SF1">
    <property type="entry name" value="MITOCHONDRIAL IMPORT INNER MEMBRANE TRANSLOCASE SUBUNIT TIM44"/>
    <property type="match status" value="1"/>
</dbReference>
<dbReference type="GeneID" id="34522592"/>
<dbReference type="GO" id="GO:0005524">
    <property type="term" value="F:ATP binding"/>
    <property type="evidence" value="ECO:0007669"/>
    <property type="project" value="UniProtKB-KW"/>
</dbReference>
<dbReference type="InterPro" id="IPR032710">
    <property type="entry name" value="NTF2-like_dom_sf"/>
</dbReference>
<feature type="domain" description="Tim44-like" evidence="15">
    <location>
        <begin position="256"/>
        <end position="410"/>
    </location>
</feature>
<evidence type="ECO:0000256" key="8">
    <source>
        <dbReference type="ARBA" id="ARBA00022946"/>
    </source>
</evidence>
<evidence type="ECO:0000256" key="11">
    <source>
        <dbReference type="ARBA" id="ARBA00023136"/>
    </source>
</evidence>